<name>A0A1G7FYZ2_9RHOB</name>
<evidence type="ECO:0000313" key="2">
    <source>
        <dbReference type="EMBL" id="SDE81077.1"/>
    </source>
</evidence>
<dbReference type="InterPro" id="IPR058548">
    <property type="entry name" value="MlaB-like_STAS"/>
</dbReference>
<dbReference type="PROSITE" id="PS50801">
    <property type="entry name" value="STAS"/>
    <property type="match status" value="1"/>
</dbReference>
<evidence type="ECO:0000259" key="1">
    <source>
        <dbReference type="PROSITE" id="PS50801"/>
    </source>
</evidence>
<dbReference type="AlphaFoldDB" id="A0A1G7FYZ2"/>
<dbReference type="SUPFAM" id="SSF52091">
    <property type="entry name" value="SpoIIaa-like"/>
    <property type="match status" value="1"/>
</dbReference>
<evidence type="ECO:0000313" key="3">
    <source>
        <dbReference type="Proteomes" id="UP000182284"/>
    </source>
</evidence>
<sequence>MTTHVQLHDRLDYQSVAPLLSELKSITDTELVIDASNVRHLGSLPLQVILSCVKSRAAEGKTTRLANASDGCVDILSLFGFSPETLTQPEAWT</sequence>
<organism evidence="2 3">
    <name type="scientific">Celeribacter baekdonensis</name>
    <dbReference type="NCBI Taxonomy" id="875171"/>
    <lineage>
        <taxon>Bacteria</taxon>
        <taxon>Pseudomonadati</taxon>
        <taxon>Pseudomonadota</taxon>
        <taxon>Alphaproteobacteria</taxon>
        <taxon>Rhodobacterales</taxon>
        <taxon>Roseobacteraceae</taxon>
        <taxon>Celeribacter</taxon>
    </lineage>
</organism>
<dbReference type="Pfam" id="PF13466">
    <property type="entry name" value="STAS_2"/>
    <property type="match status" value="1"/>
</dbReference>
<dbReference type="EMBL" id="FNBL01000001">
    <property type="protein sequence ID" value="SDE81077.1"/>
    <property type="molecule type" value="Genomic_DNA"/>
</dbReference>
<feature type="domain" description="STAS" evidence="1">
    <location>
        <begin position="1"/>
        <end position="93"/>
    </location>
</feature>
<dbReference type="Proteomes" id="UP000182284">
    <property type="component" value="Unassembled WGS sequence"/>
</dbReference>
<dbReference type="InterPro" id="IPR002645">
    <property type="entry name" value="STAS_dom"/>
</dbReference>
<dbReference type="RefSeq" id="WP_074640376.1">
    <property type="nucleotide sequence ID" value="NZ_FNBL01000001.1"/>
</dbReference>
<dbReference type="OrthoDB" id="7875978at2"/>
<accession>A0A1G7FYZ2</accession>
<proteinExistence type="predicted"/>
<dbReference type="InterPro" id="IPR036513">
    <property type="entry name" value="STAS_dom_sf"/>
</dbReference>
<dbReference type="Gene3D" id="3.30.750.24">
    <property type="entry name" value="STAS domain"/>
    <property type="match status" value="1"/>
</dbReference>
<reference evidence="2 3" key="1">
    <citation type="submission" date="2016-10" db="EMBL/GenBank/DDBJ databases">
        <authorList>
            <person name="de Groot N.N."/>
        </authorList>
    </citation>
    <scope>NUCLEOTIDE SEQUENCE [LARGE SCALE GENOMIC DNA]</scope>
    <source>
        <strain evidence="2 3">DSM 27375</strain>
    </source>
</reference>
<protein>
    <submittedName>
        <fullName evidence="2">STAS domain-containing protein</fullName>
    </submittedName>
</protein>
<gene>
    <name evidence="2" type="ORF">SAMN04488117_101310</name>
</gene>